<dbReference type="Proteomes" id="UP001177140">
    <property type="component" value="Unassembled WGS sequence"/>
</dbReference>
<evidence type="ECO:0000313" key="3">
    <source>
        <dbReference type="Proteomes" id="UP001177140"/>
    </source>
</evidence>
<reference evidence="2" key="1">
    <citation type="submission" date="2022-03" db="EMBL/GenBank/DDBJ databases">
        <title>A functionally conserved STORR gene fusion in Papaver species that diverged 16.8 million years ago.</title>
        <authorList>
            <person name="Catania T."/>
        </authorList>
    </citation>
    <scope>NUCLEOTIDE SEQUENCE</scope>
    <source>
        <strain evidence="2">S-191538</strain>
    </source>
</reference>
<keyword evidence="1" id="KW-0472">Membrane</keyword>
<keyword evidence="1" id="KW-0812">Transmembrane</keyword>
<dbReference type="InterPro" id="IPR036259">
    <property type="entry name" value="MFS_trans_sf"/>
</dbReference>
<keyword evidence="3" id="KW-1185">Reference proteome</keyword>
<sequence length="98" mass="11232">MKHRKVCLVVANVVYWCSKMVVQDLLFDSLGQYLSAAQMLFLLCLFSGVVGLLIYFCIPKTKRLELEGVDKVLLEEEICKMDNYRQGNGELDDVLIVR</sequence>
<feature type="transmembrane region" description="Helical" evidence="1">
    <location>
        <begin position="39"/>
        <end position="58"/>
    </location>
</feature>
<evidence type="ECO:0000256" key="1">
    <source>
        <dbReference type="SAM" id="Phobius"/>
    </source>
</evidence>
<comment type="caution">
    <text evidence="2">The sequence shown here is derived from an EMBL/GenBank/DDBJ whole genome shotgun (WGS) entry which is preliminary data.</text>
</comment>
<dbReference type="AlphaFoldDB" id="A0AA42AT41"/>
<evidence type="ECO:0000313" key="2">
    <source>
        <dbReference type="EMBL" id="MCL7040872.1"/>
    </source>
</evidence>
<keyword evidence="1" id="KW-1133">Transmembrane helix</keyword>
<name>A0AA42AT41_PAPNU</name>
<dbReference type="Gene3D" id="1.20.1250.20">
    <property type="entry name" value="MFS general substrate transporter like domains"/>
    <property type="match status" value="1"/>
</dbReference>
<protein>
    <submittedName>
        <fullName evidence="2">Uncharacterized protein</fullName>
    </submittedName>
</protein>
<dbReference type="EMBL" id="JAJJMA010217369">
    <property type="protein sequence ID" value="MCL7040872.1"/>
    <property type="molecule type" value="Genomic_DNA"/>
</dbReference>
<accession>A0AA42AT41</accession>
<proteinExistence type="predicted"/>
<gene>
    <name evidence="2" type="ORF">MKW94_021638</name>
</gene>
<organism evidence="2 3">
    <name type="scientific">Papaver nudicaule</name>
    <name type="common">Iceland poppy</name>
    <dbReference type="NCBI Taxonomy" id="74823"/>
    <lineage>
        <taxon>Eukaryota</taxon>
        <taxon>Viridiplantae</taxon>
        <taxon>Streptophyta</taxon>
        <taxon>Embryophyta</taxon>
        <taxon>Tracheophyta</taxon>
        <taxon>Spermatophyta</taxon>
        <taxon>Magnoliopsida</taxon>
        <taxon>Ranunculales</taxon>
        <taxon>Papaveraceae</taxon>
        <taxon>Papaveroideae</taxon>
        <taxon>Papaver</taxon>
    </lineage>
</organism>